<evidence type="ECO:0000313" key="1">
    <source>
        <dbReference type="EMBL" id="MFC5344668.1"/>
    </source>
</evidence>
<dbReference type="RefSeq" id="WP_374039031.1">
    <property type="nucleotide sequence ID" value="NZ_CP169082.1"/>
</dbReference>
<proteinExistence type="predicted"/>
<evidence type="ECO:0000313" key="2">
    <source>
        <dbReference type="Proteomes" id="UP001596152"/>
    </source>
</evidence>
<dbReference type="EMBL" id="JBHSLF010000023">
    <property type="protein sequence ID" value="MFC5344668.1"/>
    <property type="molecule type" value="Genomic_DNA"/>
</dbReference>
<reference evidence="2" key="1">
    <citation type="journal article" date="2019" name="Int. J. Syst. Evol. Microbiol.">
        <title>The Global Catalogue of Microorganisms (GCM) 10K type strain sequencing project: providing services to taxonomists for standard genome sequencing and annotation.</title>
        <authorList>
            <consortium name="The Broad Institute Genomics Platform"/>
            <consortium name="The Broad Institute Genome Sequencing Center for Infectious Disease"/>
            <person name="Wu L."/>
            <person name="Ma J."/>
        </authorList>
    </citation>
    <scope>NUCLEOTIDE SEQUENCE [LARGE SCALE GENOMIC DNA]</scope>
    <source>
        <strain evidence="2">JCM 12125</strain>
    </source>
</reference>
<accession>A0ABW0FUT0</accession>
<comment type="caution">
    <text evidence="1">The sequence shown here is derived from an EMBL/GenBank/DDBJ whole genome shotgun (WGS) entry which is preliminary data.</text>
</comment>
<keyword evidence="2" id="KW-1185">Reference proteome</keyword>
<protein>
    <submittedName>
        <fullName evidence="1">Uncharacterized protein</fullName>
    </submittedName>
</protein>
<name>A0ABW0FUT0_9CAUL</name>
<gene>
    <name evidence="1" type="ORF">ACFPIE_12155</name>
</gene>
<organism evidence="1 2">
    <name type="scientific">Brevundimonas staleyi</name>
    <dbReference type="NCBI Taxonomy" id="74326"/>
    <lineage>
        <taxon>Bacteria</taxon>
        <taxon>Pseudomonadati</taxon>
        <taxon>Pseudomonadota</taxon>
        <taxon>Alphaproteobacteria</taxon>
        <taxon>Caulobacterales</taxon>
        <taxon>Caulobacteraceae</taxon>
        <taxon>Brevundimonas</taxon>
    </lineage>
</organism>
<dbReference type="Proteomes" id="UP001596152">
    <property type="component" value="Unassembled WGS sequence"/>
</dbReference>
<sequence>MARAPNGYRKSVFVNAPFTADRRDVFDAIVFSVLACGFTPRCALEIDNAGQARFDKIVALIRDCHLGIHDISFMELDAGLPRFNMPFELGLFLGADRFGPSWVGRKACTIFDREPFRYQRALSDIAGQDIRAHGCDPERASSETRLWLSHHLDRDGLIPGAAAIWGMYREFQVELPDLAALSMRNSVDLTFLERRHLATEWLRRRLA</sequence>